<dbReference type="AlphaFoldDB" id="A0A4C1VKS4"/>
<organism evidence="1 2">
    <name type="scientific">Eumeta variegata</name>
    <name type="common">Bagworm moth</name>
    <name type="synonym">Eumeta japonica</name>
    <dbReference type="NCBI Taxonomy" id="151549"/>
    <lineage>
        <taxon>Eukaryota</taxon>
        <taxon>Metazoa</taxon>
        <taxon>Ecdysozoa</taxon>
        <taxon>Arthropoda</taxon>
        <taxon>Hexapoda</taxon>
        <taxon>Insecta</taxon>
        <taxon>Pterygota</taxon>
        <taxon>Neoptera</taxon>
        <taxon>Endopterygota</taxon>
        <taxon>Lepidoptera</taxon>
        <taxon>Glossata</taxon>
        <taxon>Ditrysia</taxon>
        <taxon>Tineoidea</taxon>
        <taxon>Psychidae</taxon>
        <taxon>Oiketicinae</taxon>
        <taxon>Eumeta</taxon>
    </lineage>
</organism>
<dbReference type="OrthoDB" id="10381303at2759"/>
<protein>
    <submittedName>
        <fullName evidence="1">Uncharacterized protein</fullName>
    </submittedName>
</protein>
<dbReference type="EMBL" id="BGZK01000361">
    <property type="protein sequence ID" value="GBP39203.1"/>
    <property type="molecule type" value="Genomic_DNA"/>
</dbReference>
<keyword evidence="2" id="KW-1185">Reference proteome</keyword>
<evidence type="ECO:0000313" key="2">
    <source>
        <dbReference type="Proteomes" id="UP000299102"/>
    </source>
</evidence>
<name>A0A4C1VKS4_EUMVA</name>
<sequence>MEQAALYWETTAACSQHPYSIHIYYIKISPVFLPDAITPERTNRFPRFCIRWKGLGLREVYSKENSGKIQQKSGKIVFTYSAISDT</sequence>
<accession>A0A4C1VKS4</accession>
<comment type="caution">
    <text evidence="1">The sequence shown here is derived from an EMBL/GenBank/DDBJ whole genome shotgun (WGS) entry which is preliminary data.</text>
</comment>
<proteinExistence type="predicted"/>
<dbReference type="Proteomes" id="UP000299102">
    <property type="component" value="Unassembled WGS sequence"/>
</dbReference>
<reference evidence="1 2" key="1">
    <citation type="journal article" date="2019" name="Commun. Biol.">
        <title>The bagworm genome reveals a unique fibroin gene that provides high tensile strength.</title>
        <authorList>
            <person name="Kono N."/>
            <person name="Nakamura H."/>
            <person name="Ohtoshi R."/>
            <person name="Tomita M."/>
            <person name="Numata K."/>
            <person name="Arakawa K."/>
        </authorList>
    </citation>
    <scope>NUCLEOTIDE SEQUENCE [LARGE SCALE GENOMIC DNA]</scope>
</reference>
<gene>
    <name evidence="1" type="ORF">EVAR_26989_1</name>
</gene>
<evidence type="ECO:0000313" key="1">
    <source>
        <dbReference type="EMBL" id="GBP39203.1"/>
    </source>
</evidence>